<feature type="transmembrane region" description="Helical" evidence="6">
    <location>
        <begin position="6"/>
        <end position="29"/>
    </location>
</feature>
<comment type="subcellular location">
    <subcellularLocation>
        <location evidence="1">Cell membrane</location>
        <topology evidence="1">Multi-pass membrane protein</topology>
    </subcellularLocation>
</comment>
<keyword evidence="3 6" id="KW-0812">Transmembrane</keyword>
<evidence type="ECO:0000313" key="7">
    <source>
        <dbReference type="EMBL" id="SDO18255.1"/>
    </source>
</evidence>
<dbReference type="GO" id="GO:0005886">
    <property type="term" value="C:plasma membrane"/>
    <property type="evidence" value="ECO:0007669"/>
    <property type="project" value="UniProtKB-SubCell"/>
</dbReference>
<evidence type="ECO:0000256" key="5">
    <source>
        <dbReference type="ARBA" id="ARBA00023136"/>
    </source>
</evidence>
<evidence type="ECO:0000256" key="6">
    <source>
        <dbReference type="SAM" id="Phobius"/>
    </source>
</evidence>
<evidence type="ECO:0000256" key="4">
    <source>
        <dbReference type="ARBA" id="ARBA00022989"/>
    </source>
</evidence>
<gene>
    <name evidence="7" type="ORF">SAMN04489798_2257</name>
</gene>
<dbReference type="PIRSF" id="PIRSF006324">
    <property type="entry name" value="LeuE"/>
    <property type="match status" value="1"/>
</dbReference>
<dbReference type="PANTHER" id="PTHR30086">
    <property type="entry name" value="ARGININE EXPORTER PROTEIN ARGO"/>
    <property type="match status" value="1"/>
</dbReference>
<sequence>MIPLQDLLIFAAAALLMVLTPGPNMIYLISRSICQGRKAGVTSLLGVVAGFFVHLFAAAAGLTAVFLAVPMAYEVLKWAGALYLLWLAWQAIKPGARSPFEAQQLPPDSSRKLITMGFLTSALNPKIAVFYLSVFPQFITPEHGSVFTQSIVLGLTQISVSFSVNLLIAIFAAGIASWFVNNPSWLAVQRYFMGFVLSALAVRLMLEQRRMALNVD</sequence>
<name>A0A1H0HGD3_9PSED</name>
<keyword evidence="4 6" id="KW-1133">Transmembrane helix</keyword>
<feature type="transmembrane region" description="Helical" evidence="6">
    <location>
        <begin position="154"/>
        <end position="180"/>
    </location>
</feature>
<evidence type="ECO:0000313" key="8">
    <source>
        <dbReference type="Proteomes" id="UP000198827"/>
    </source>
</evidence>
<reference evidence="7 8" key="1">
    <citation type="submission" date="2016-10" db="EMBL/GenBank/DDBJ databases">
        <authorList>
            <person name="de Groot N.N."/>
        </authorList>
    </citation>
    <scope>NUCLEOTIDE SEQUENCE [LARGE SCALE GENOMIC DNA]</scope>
    <source>
        <strain evidence="7 8">CECT 7543</strain>
    </source>
</reference>
<evidence type="ECO:0000256" key="3">
    <source>
        <dbReference type="ARBA" id="ARBA00022692"/>
    </source>
</evidence>
<feature type="transmembrane region" description="Helical" evidence="6">
    <location>
        <begin position="187"/>
        <end position="206"/>
    </location>
</feature>
<dbReference type="PANTHER" id="PTHR30086:SF20">
    <property type="entry name" value="ARGININE EXPORTER PROTEIN ARGO-RELATED"/>
    <property type="match status" value="1"/>
</dbReference>
<accession>A0A1H0HGD3</accession>
<dbReference type="InterPro" id="IPR001123">
    <property type="entry name" value="LeuE-type"/>
</dbReference>
<evidence type="ECO:0000256" key="2">
    <source>
        <dbReference type="ARBA" id="ARBA00022475"/>
    </source>
</evidence>
<dbReference type="GO" id="GO:0015171">
    <property type="term" value="F:amino acid transmembrane transporter activity"/>
    <property type="evidence" value="ECO:0007669"/>
    <property type="project" value="TreeGrafter"/>
</dbReference>
<keyword evidence="2" id="KW-1003">Cell membrane</keyword>
<proteinExistence type="predicted"/>
<feature type="transmembrane region" description="Helical" evidence="6">
    <location>
        <begin position="41"/>
        <end position="69"/>
    </location>
</feature>
<dbReference type="EMBL" id="LT629705">
    <property type="protein sequence ID" value="SDO18255.1"/>
    <property type="molecule type" value="Genomic_DNA"/>
</dbReference>
<evidence type="ECO:0000256" key="1">
    <source>
        <dbReference type="ARBA" id="ARBA00004651"/>
    </source>
</evidence>
<organism evidence="7 8">
    <name type="scientific">Pseudomonas arsenicoxydans</name>
    <dbReference type="NCBI Taxonomy" id="702115"/>
    <lineage>
        <taxon>Bacteria</taxon>
        <taxon>Pseudomonadati</taxon>
        <taxon>Pseudomonadota</taxon>
        <taxon>Gammaproteobacteria</taxon>
        <taxon>Pseudomonadales</taxon>
        <taxon>Pseudomonadaceae</taxon>
        <taxon>Pseudomonas</taxon>
    </lineage>
</organism>
<dbReference type="AlphaFoldDB" id="A0A1H0HGD3"/>
<dbReference type="RefSeq" id="WP_090180622.1">
    <property type="nucleotide sequence ID" value="NZ_LT629705.1"/>
</dbReference>
<protein>
    <submittedName>
        <fullName evidence="7">Threonine/homoserine/homoserine lactone efflux protein</fullName>
    </submittedName>
</protein>
<dbReference type="OrthoDB" id="9804822at2"/>
<dbReference type="Pfam" id="PF01810">
    <property type="entry name" value="LysE"/>
    <property type="match status" value="1"/>
</dbReference>
<keyword evidence="5 6" id="KW-0472">Membrane</keyword>
<dbReference type="Proteomes" id="UP000198827">
    <property type="component" value="Chromosome I"/>
</dbReference>